<gene>
    <name evidence="1" type="ORF">Cba03nite_76170</name>
</gene>
<evidence type="ECO:0000313" key="1">
    <source>
        <dbReference type="EMBL" id="GIF86268.1"/>
    </source>
</evidence>
<dbReference type="AlphaFoldDB" id="A0A8J3JWE1"/>
<dbReference type="Proteomes" id="UP000601223">
    <property type="component" value="Unassembled WGS sequence"/>
</dbReference>
<organism evidence="1 2">
    <name type="scientific">Catellatospora bangladeshensis</name>
    <dbReference type="NCBI Taxonomy" id="310355"/>
    <lineage>
        <taxon>Bacteria</taxon>
        <taxon>Bacillati</taxon>
        <taxon>Actinomycetota</taxon>
        <taxon>Actinomycetes</taxon>
        <taxon>Micromonosporales</taxon>
        <taxon>Micromonosporaceae</taxon>
        <taxon>Catellatospora</taxon>
    </lineage>
</organism>
<keyword evidence="2" id="KW-1185">Reference proteome</keyword>
<proteinExistence type="predicted"/>
<name>A0A8J3JWE1_9ACTN</name>
<dbReference type="EMBL" id="BONF01000064">
    <property type="protein sequence ID" value="GIF86268.1"/>
    <property type="molecule type" value="Genomic_DNA"/>
</dbReference>
<protein>
    <submittedName>
        <fullName evidence="1">Uncharacterized protein</fullName>
    </submittedName>
</protein>
<reference evidence="1 2" key="1">
    <citation type="submission" date="2021-01" db="EMBL/GenBank/DDBJ databases">
        <title>Whole genome shotgun sequence of Catellatospora bangladeshensis NBRC 107357.</title>
        <authorList>
            <person name="Komaki H."/>
            <person name="Tamura T."/>
        </authorList>
    </citation>
    <scope>NUCLEOTIDE SEQUENCE [LARGE SCALE GENOMIC DNA]</scope>
    <source>
        <strain evidence="1 2">NBRC 107357</strain>
    </source>
</reference>
<accession>A0A8J3JWE1</accession>
<sequence>MAYDAPDFEPVREACVHIVDDPTGLSERARDLLARTGWRKPESAARLATDFLRVRDRTGRLIPAPMKLVIRREAFAARFGGLQYAVRRSVALPGMDREFQRLWDFDLGGWMRRDVRGWHFDFIGERVSSPVAYAVHTDGRVGVTHGGLFLEIATSVYHLIESHAVLDQVASWQPWHEYAAGSDRMALVDHLAAQLDGLTEVAEASGPCARWLLGENVAIHEVLSYSSDVPRTRQLAVWARGQDGIGQIRAALA</sequence>
<comment type="caution">
    <text evidence="1">The sequence shown here is derived from an EMBL/GenBank/DDBJ whole genome shotgun (WGS) entry which is preliminary data.</text>
</comment>
<evidence type="ECO:0000313" key="2">
    <source>
        <dbReference type="Proteomes" id="UP000601223"/>
    </source>
</evidence>